<protein>
    <submittedName>
        <fullName evidence="5">SPOSA6832_00919-mRNA-1:cds</fullName>
    </submittedName>
</protein>
<evidence type="ECO:0000313" key="6">
    <source>
        <dbReference type="Proteomes" id="UP000243876"/>
    </source>
</evidence>
<accession>A0A0D6EHY9</accession>
<name>A0A0D6EHY9_SPOSA</name>
<feature type="compositionally biased region" description="Basic and acidic residues" evidence="3">
    <location>
        <begin position="131"/>
        <end position="150"/>
    </location>
</feature>
<dbReference type="InterPro" id="IPR035979">
    <property type="entry name" value="RBD_domain_sf"/>
</dbReference>
<feature type="compositionally biased region" description="Basic and acidic residues" evidence="3">
    <location>
        <begin position="207"/>
        <end position="263"/>
    </location>
</feature>
<evidence type="ECO:0000259" key="4">
    <source>
        <dbReference type="PROSITE" id="PS50102"/>
    </source>
</evidence>
<gene>
    <name evidence="5" type="primary">SPOSA6832_00919</name>
</gene>
<feature type="domain" description="RRM" evidence="4">
    <location>
        <begin position="51"/>
        <end position="129"/>
    </location>
</feature>
<evidence type="ECO:0000256" key="2">
    <source>
        <dbReference type="PROSITE-ProRule" id="PRU00176"/>
    </source>
</evidence>
<dbReference type="InterPro" id="IPR000504">
    <property type="entry name" value="RRM_dom"/>
</dbReference>
<proteinExistence type="predicted"/>
<feature type="compositionally biased region" description="Basic and acidic residues" evidence="3">
    <location>
        <begin position="183"/>
        <end position="200"/>
    </location>
</feature>
<evidence type="ECO:0000313" key="5">
    <source>
        <dbReference type="EMBL" id="CEQ39403.1"/>
    </source>
</evidence>
<keyword evidence="1 2" id="KW-0694">RNA-binding</keyword>
<sequence length="313" mass="35530">MSDYPMNEDYGNRYDDRAPPPPRSPPRSARSSDNYPPPPRPSGAPVPEPSNVLGVFGLSIRTHERDLEAEFSRSGRVEKVVVVYDQRSGRSRGFGFVTMGSVQDAEKAIADHNGMELHGRRLRVDFSATVRPHDPTPGEYRGPRRDDEWRGAGPAGPGASGDRWASRGHGGGGGDRYGSGGGRYRDDDRYASSRRGDDRYAGSSSYRRSDRDRDYGRDYDRRDYDRGDRAREDRGERESSRRSYSRRDSRSPSPARGERERSRSRSPRRERRPTPPSPRRDDRDASPPRRDDRSPLREERREDVETVGAKGDY</sequence>
<keyword evidence="6" id="KW-1185">Reference proteome</keyword>
<evidence type="ECO:0000256" key="3">
    <source>
        <dbReference type="SAM" id="MobiDB-lite"/>
    </source>
</evidence>
<feature type="compositionally biased region" description="Pro residues" evidence="3">
    <location>
        <begin position="35"/>
        <end position="48"/>
    </location>
</feature>
<dbReference type="PANTHER" id="PTHR48027">
    <property type="entry name" value="HETEROGENEOUS NUCLEAR RIBONUCLEOPROTEIN 87F-RELATED"/>
    <property type="match status" value="1"/>
</dbReference>
<dbReference type="AlphaFoldDB" id="A0A0D6EHY9"/>
<feature type="compositionally biased region" description="Basic and acidic residues" evidence="3">
    <location>
        <begin position="278"/>
        <end position="304"/>
    </location>
</feature>
<reference evidence="6" key="1">
    <citation type="submission" date="2015-02" db="EMBL/GenBank/DDBJ databases">
        <authorList>
            <person name="Gon?alves P."/>
        </authorList>
    </citation>
    <scope>NUCLEOTIDE SEQUENCE [LARGE SCALE GENOMIC DNA]</scope>
</reference>
<feature type="region of interest" description="Disordered" evidence="3">
    <location>
        <begin position="123"/>
        <end position="313"/>
    </location>
</feature>
<dbReference type="OrthoDB" id="439808at2759"/>
<evidence type="ECO:0000256" key="1">
    <source>
        <dbReference type="ARBA" id="ARBA00022884"/>
    </source>
</evidence>
<dbReference type="Proteomes" id="UP000243876">
    <property type="component" value="Unassembled WGS sequence"/>
</dbReference>
<dbReference type="GO" id="GO:0003723">
    <property type="term" value="F:RNA binding"/>
    <property type="evidence" value="ECO:0007669"/>
    <property type="project" value="UniProtKB-UniRule"/>
</dbReference>
<dbReference type="PROSITE" id="PS50102">
    <property type="entry name" value="RRM"/>
    <property type="match status" value="1"/>
</dbReference>
<dbReference type="SUPFAM" id="SSF54928">
    <property type="entry name" value="RNA-binding domain, RBD"/>
    <property type="match status" value="1"/>
</dbReference>
<feature type="region of interest" description="Disordered" evidence="3">
    <location>
        <begin position="1"/>
        <end position="50"/>
    </location>
</feature>
<dbReference type="SMART" id="SM00360">
    <property type="entry name" value="RRM"/>
    <property type="match status" value="1"/>
</dbReference>
<dbReference type="Gene3D" id="3.30.70.330">
    <property type="match status" value="1"/>
</dbReference>
<dbReference type="InterPro" id="IPR052462">
    <property type="entry name" value="SLIRP/GR-RBP-like"/>
</dbReference>
<feature type="compositionally biased region" description="Gly residues" evidence="3">
    <location>
        <begin position="168"/>
        <end position="182"/>
    </location>
</feature>
<dbReference type="Pfam" id="PF00076">
    <property type="entry name" value="RRM_1"/>
    <property type="match status" value="1"/>
</dbReference>
<dbReference type="CDD" id="cd12363">
    <property type="entry name" value="RRM_TRA2"/>
    <property type="match status" value="1"/>
</dbReference>
<dbReference type="InterPro" id="IPR012677">
    <property type="entry name" value="Nucleotide-bd_a/b_plait_sf"/>
</dbReference>
<dbReference type="EMBL" id="CENE01000003">
    <property type="protein sequence ID" value="CEQ39403.1"/>
    <property type="molecule type" value="Genomic_DNA"/>
</dbReference>
<organism evidence="5 6">
    <name type="scientific">Sporidiobolus salmonicolor</name>
    <name type="common">Yeast-like fungus</name>
    <name type="synonym">Sporobolomyces salmonicolor</name>
    <dbReference type="NCBI Taxonomy" id="5005"/>
    <lineage>
        <taxon>Eukaryota</taxon>
        <taxon>Fungi</taxon>
        <taxon>Dikarya</taxon>
        <taxon>Basidiomycota</taxon>
        <taxon>Pucciniomycotina</taxon>
        <taxon>Microbotryomycetes</taxon>
        <taxon>Sporidiobolales</taxon>
        <taxon>Sporidiobolaceae</taxon>
        <taxon>Sporobolomyces</taxon>
    </lineage>
</organism>